<feature type="transmembrane region" description="Helical" evidence="10">
    <location>
        <begin position="311"/>
        <end position="334"/>
    </location>
</feature>
<feature type="transmembrane region" description="Helical" evidence="10">
    <location>
        <begin position="55"/>
        <end position="76"/>
    </location>
</feature>
<dbReference type="InterPro" id="IPR048279">
    <property type="entry name" value="MdtK-like"/>
</dbReference>
<dbReference type="GO" id="GO:0015297">
    <property type="term" value="F:antiporter activity"/>
    <property type="evidence" value="ECO:0007669"/>
    <property type="project" value="InterPro"/>
</dbReference>
<feature type="transmembrane region" description="Helical" evidence="10">
    <location>
        <begin position="354"/>
        <end position="377"/>
    </location>
</feature>
<feature type="transmembrane region" description="Helical" evidence="10">
    <location>
        <begin position="130"/>
        <end position="148"/>
    </location>
</feature>
<dbReference type="PIRSF" id="PIRSF006603">
    <property type="entry name" value="DinF"/>
    <property type="match status" value="1"/>
</dbReference>
<evidence type="ECO:0000313" key="11">
    <source>
        <dbReference type="EMBL" id="KRM73984.1"/>
    </source>
</evidence>
<dbReference type="CDD" id="cd13143">
    <property type="entry name" value="MATE_MepA_like"/>
    <property type="match status" value="1"/>
</dbReference>
<dbReference type="GO" id="GO:0005886">
    <property type="term" value="C:plasma membrane"/>
    <property type="evidence" value="ECO:0007669"/>
    <property type="project" value="UniProtKB-SubCell"/>
</dbReference>
<feature type="transmembrane region" description="Helical" evidence="10">
    <location>
        <begin position="389"/>
        <end position="408"/>
    </location>
</feature>
<feature type="transmembrane region" description="Helical" evidence="10">
    <location>
        <begin position="266"/>
        <end position="290"/>
    </location>
</feature>
<keyword evidence="6 10" id="KW-0812">Transmembrane</keyword>
<feature type="transmembrane region" description="Helical" evidence="10">
    <location>
        <begin position="26"/>
        <end position="49"/>
    </location>
</feature>
<evidence type="ECO:0000256" key="9">
    <source>
        <dbReference type="ARBA" id="ARBA00023251"/>
    </source>
</evidence>
<dbReference type="EMBL" id="AYYN01000127">
    <property type="protein sequence ID" value="KRM73984.1"/>
    <property type="molecule type" value="Genomic_DNA"/>
</dbReference>
<dbReference type="InterPro" id="IPR051327">
    <property type="entry name" value="MATE_MepA_subfamily"/>
</dbReference>
<sequence>MQESSSQIRREVGQYIIRNIFASSGLSLYVLVDTVFIAVAGGTLGLAALNISLPMFNFFNALGLLFGIGGSTIYSIHKIKQPQKVETLFGQLLIFCFVSGSLLALLLNLFPQQVLTLLGANSQTMGIALSYFRIISLGAPFFMLNYVCVNFIRNDGNPQLTMIATLTATLMVVFLDWLLIFVFQLHMIGAAIATIFSPLTSLTILTWHRKYPARKLQLKFALPKLKNLKHAASLGIPSFLTEMSTGVSIFAFNWVLLKLSGNAAVAAYGVIADIAIVVLALSNGIALGVQPIASREYGKRDLKNVKAAIKLGLQVALGLSCVLYFILVFFKTPIVSVFNHDHSAQLAQIATHALPLYFISVFFASQNLVIMLSLVAIEKAKSAFTLSLLRGYFILISAVFIFAALFGLDGVWLSVPFTEACVCALGLYFLTNALKNINQR</sequence>
<evidence type="ECO:0000256" key="1">
    <source>
        <dbReference type="ARBA" id="ARBA00004651"/>
    </source>
</evidence>
<evidence type="ECO:0000256" key="2">
    <source>
        <dbReference type="ARBA" id="ARBA00008417"/>
    </source>
</evidence>
<protein>
    <recommendedName>
        <fullName evidence="3">Multidrug export protein MepA</fullName>
    </recommendedName>
</protein>
<dbReference type="AlphaFoldDB" id="A0A0R2B463"/>
<feature type="transmembrane region" description="Helical" evidence="10">
    <location>
        <begin position="160"/>
        <end position="182"/>
    </location>
</feature>
<comment type="similarity">
    <text evidence="2">Belongs to the multi antimicrobial extrusion (MATE) (TC 2.A.66.1) family. MepA subfamily.</text>
</comment>
<proteinExistence type="inferred from homology"/>
<gene>
    <name evidence="11" type="ORF">FC48_GL000607</name>
</gene>
<dbReference type="Proteomes" id="UP000051612">
    <property type="component" value="Unassembled WGS sequence"/>
</dbReference>
<keyword evidence="9" id="KW-0046">Antibiotic resistance</keyword>
<comment type="subcellular location">
    <subcellularLocation>
        <location evidence="1">Cell membrane</location>
        <topology evidence="1">Multi-pass membrane protein</topology>
    </subcellularLocation>
</comment>
<keyword evidence="4" id="KW-0813">Transport</keyword>
<dbReference type="PANTHER" id="PTHR43823">
    <property type="entry name" value="SPORULATION PROTEIN YKVU"/>
    <property type="match status" value="1"/>
</dbReference>
<dbReference type="PATRIC" id="fig|1423772.3.peg.670"/>
<evidence type="ECO:0000256" key="3">
    <source>
        <dbReference type="ARBA" id="ARBA00022106"/>
    </source>
</evidence>
<dbReference type="NCBIfam" id="TIGR00797">
    <property type="entry name" value="matE"/>
    <property type="match status" value="1"/>
</dbReference>
<dbReference type="GO" id="GO:0042910">
    <property type="term" value="F:xenobiotic transmembrane transporter activity"/>
    <property type="evidence" value="ECO:0007669"/>
    <property type="project" value="InterPro"/>
</dbReference>
<reference evidence="11 12" key="1">
    <citation type="journal article" date="2015" name="Genome Announc.">
        <title>Expanding the biotechnology potential of lactobacilli through comparative genomics of 213 strains and associated genera.</title>
        <authorList>
            <person name="Sun Z."/>
            <person name="Harris H.M."/>
            <person name="McCann A."/>
            <person name="Guo C."/>
            <person name="Argimon S."/>
            <person name="Zhang W."/>
            <person name="Yang X."/>
            <person name="Jeffery I.B."/>
            <person name="Cooney J.C."/>
            <person name="Kagawa T.F."/>
            <person name="Liu W."/>
            <person name="Song Y."/>
            <person name="Salvetti E."/>
            <person name="Wrobel A."/>
            <person name="Rasinkangas P."/>
            <person name="Parkhill J."/>
            <person name="Rea M.C."/>
            <person name="O'Sullivan O."/>
            <person name="Ritari J."/>
            <person name="Douillard F.P."/>
            <person name="Paul Ross R."/>
            <person name="Yang R."/>
            <person name="Briner A.E."/>
            <person name="Felis G.E."/>
            <person name="de Vos W.M."/>
            <person name="Barrangou R."/>
            <person name="Klaenhammer T.R."/>
            <person name="Caufield P.W."/>
            <person name="Cui Y."/>
            <person name="Zhang H."/>
            <person name="O'Toole P.W."/>
        </authorList>
    </citation>
    <scope>NUCLEOTIDE SEQUENCE [LARGE SCALE GENOMIC DNA]</scope>
    <source>
        <strain evidence="11 12">DSM 20452</strain>
    </source>
</reference>
<evidence type="ECO:0000256" key="4">
    <source>
        <dbReference type="ARBA" id="ARBA00022448"/>
    </source>
</evidence>
<keyword evidence="7 10" id="KW-1133">Transmembrane helix</keyword>
<evidence type="ECO:0000256" key="10">
    <source>
        <dbReference type="SAM" id="Phobius"/>
    </source>
</evidence>
<dbReference type="PANTHER" id="PTHR43823:SF3">
    <property type="entry name" value="MULTIDRUG EXPORT PROTEIN MEPA"/>
    <property type="match status" value="1"/>
</dbReference>
<dbReference type="InterPro" id="IPR045070">
    <property type="entry name" value="MATE_MepA-like"/>
</dbReference>
<evidence type="ECO:0000313" key="12">
    <source>
        <dbReference type="Proteomes" id="UP000051612"/>
    </source>
</evidence>
<evidence type="ECO:0000256" key="5">
    <source>
        <dbReference type="ARBA" id="ARBA00022475"/>
    </source>
</evidence>
<evidence type="ECO:0000256" key="8">
    <source>
        <dbReference type="ARBA" id="ARBA00023136"/>
    </source>
</evidence>
<organism evidence="11 12">
    <name type="scientific">Ligilactobacillus murinus DSM 20452 = NBRC 14221</name>
    <dbReference type="NCBI Taxonomy" id="1423772"/>
    <lineage>
        <taxon>Bacteria</taxon>
        <taxon>Bacillati</taxon>
        <taxon>Bacillota</taxon>
        <taxon>Bacilli</taxon>
        <taxon>Lactobacillales</taxon>
        <taxon>Lactobacillaceae</taxon>
        <taxon>Ligilactobacillus</taxon>
    </lineage>
</organism>
<dbReference type="GO" id="GO:0046677">
    <property type="term" value="P:response to antibiotic"/>
    <property type="evidence" value="ECO:0007669"/>
    <property type="project" value="UniProtKB-KW"/>
</dbReference>
<keyword evidence="8 10" id="KW-0472">Membrane</keyword>
<feature type="transmembrane region" description="Helical" evidence="10">
    <location>
        <begin position="88"/>
        <end position="110"/>
    </location>
</feature>
<dbReference type="RefSeq" id="WP_056959295.1">
    <property type="nucleotide sequence ID" value="NZ_AYYN01000127.1"/>
</dbReference>
<dbReference type="InterPro" id="IPR002528">
    <property type="entry name" value="MATE_fam"/>
</dbReference>
<feature type="transmembrane region" description="Helical" evidence="10">
    <location>
        <begin position="228"/>
        <end position="254"/>
    </location>
</feature>
<name>A0A0R2B463_9LACO</name>
<accession>A0A0R2B463</accession>
<feature type="transmembrane region" description="Helical" evidence="10">
    <location>
        <begin position="188"/>
        <end position="207"/>
    </location>
</feature>
<feature type="transmembrane region" description="Helical" evidence="10">
    <location>
        <begin position="414"/>
        <end position="434"/>
    </location>
</feature>
<comment type="caution">
    <text evidence="11">The sequence shown here is derived from an EMBL/GenBank/DDBJ whole genome shotgun (WGS) entry which is preliminary data.</text>
</comment>
<dbReference type="Pfam" id="PF01554">
    <property type="entry name" value="MatE"/>
    <property type="match status" value="2"/>
</dbReference>
<keyword evidence="5" id="KW-1003">Cell membrane</keyword>
<evidence type="ECO:0000256" key="7">
    <source>
        <dbReference type="ARBA" id="ARBA00022989"/>
    </source>
</evidence>
<evidence type="ECO:0000256" key="6">
    <source>
        <dbReference type="ARBA" id="ARBA00022692"/>
    </source>
</evidence>